<feature type="transmembrane region" description="Helical" evidence="1">
    <location>
        <begin position="29"/>
        <end position="50"/>
    </location>
</feature>
<reference evidence="3" key="1">
    <citation type="submission" date="2022-11" db="UniProtKB">
        <authorList>
            <consortium name="WormBaseParasite"/>
        </authorList>
    </citation>
    <scope>IDENTIFICATION</scope>
</reference>
<proteinExistence type="predicted"/>
<accession>A0A914CSI9</accession>
<keyword evidence="1" id="KW-0812">Transmembrane</keyword>
<evidence type="ECO:0000256" key="1">
    <source>
        <dbReference type="SAM" id="Phobius"/>
    </source>
</evidence>
<organism evidence="2 3">
    <name type="scientific">Acrobeloides nanus</name>
    <dbReference type="NCBI Taxonomy" id="290746"/>
    <lineage>
        <taxon>Eukaryota</taxon>
        <taxon>Metazoa</taxon>
        <taxon>Ecdysozoa</taxon>
        <taxon>Nematoda</taxon>
        <taxon>Chromadorea</taxon>
        <taxon>Rhabditida</taxon>
        <taxon>Tylenchina</taxon>
        <taxon>Cephalobomorpha</taxon>
        <taxon>Cephaloboidea</taxon>
        <taxon>Cephalobidae</taxon>
        <taxon>Acrobeloides</taxon>
    </lineage>
</organism>
<sequence length="75" mass="8835">MFDLTVFTPVSCKNCMIFGVSWNSTTRAIIYNLPYPMFILYALIFIKVIGMRCKVYKTNRSFTRTDKILVFIHKL</sequence>
<dbReference type="WBParaSite" id="ACRNAN_scaffold13312.g30214.t1">
    <property type="protein sequence ID" value="ACRNAN_scaffold13312.g30214.t1"/>
    <property type="gene ID" value="ACRNAN_scaffold13312.g30214"/>
</dbReference>
<evidence type="ECO:0000313" key="2">
    <source>
        <dbReference type="Proteomes" id="UP000887540"/>
    </source>
</evidence>
<keyword evidence="2" id="KW-1185">Reference proteome</keyword>
<keyword evidence="1" id="KW-0472">Membrane</keyword>
<dbReference type="AlphaFoldDB" id="A0A914CSI9"/>
<dbReference type="Proteomes" id="UP000887540">
    <property type="component" value="Unplaced"/>
</dbReference>
<protein>
    <submittedName>
        <fullName evidence="3">Uncharacterized protein</fullName>
    </submittedName>
</protein>
<evidence type="ECO:0000313" key="3">
    <source>
        <dbReference type="WBParaSite" id="ACRNAN_scaffold13312.g30214.t1"/>
    </source>
</evidence>
<keyword evidence="1" id="KW-1133">Transmembrane helix</keyword>
<name>A0A914CSI9_9BILA</name>